<accession>A0ABV6Z038</accession>
<dbReference type="Pfam" id="PF06050">
    <property type="entry name" value="HGD-D"/>
    <property type="match status" value="1"/>
</dbReference>
<comment type="similarity">
    <text evidence="1">Belongs to the FldB/FldC dehydratase alpha/beta subunit family.</text>
</comment>
<protein>
    <submittedName>
        <fullName evidence="2">2-hydroxyacyl-CoA dehydratase subunit D</fullName>
    </submittedName>
</protein>
<organism evidence="2 3">
    <name type="scientific">candidate division CSSED10-310 bacterium</name>
    <dbReference type="NCBI Taxonomy" id="2855610"/>
    <lineage>
        <taxon>Bacteria</taxon>
        <taxon>Bacteria division CSSED10-310</taxon>
    </lineage>
</organism>
<evidence type="ECO:0000256" key="1">
    <source>
        <dbReference type="ARBA" id="ARBA00005806"/>
    </source>
</evidence>
<dbReference type="PANTHER" id="PTHR30548">
    <property type="entry name" value="2-HYDROXYGLUTARYL-COA DEHYDRATASE, D-COMPONENT-RELATED"/>
    <property type="match status" value="1"/>
</dbReference>
<dbReference type="Gene3D" id="3.40.50.11890">
    <property type="match status" value="1"/>
</dbReference>
<name>A0ABV6Z038_UNCC1</name>
<dbReference type="Gene3D" id="3.40.50.11900">
    <property type="match status" value="1"/>
</dbReference>
<reference evidence="2 3" key="1">
    <citation type="submission" date="2024-09" db="EMBL/GenBank/DDBJ databases">
        <title>Laminarin stimulates single cell rates of sulfate reduction while oxygen inhibits transcriptomic activity in coastal marine sediment.</title>
        <authorList>
            <person name="Lindsay M."/>
            <person name="Orcutt B."/>
            <person name="Emerson D."/>
            <person name="Stepanauskas R."/>
            <person name="D'Angelo T."/>
        </authorList>
    </citation>
    <scope>NUCLEOTIDE SEQUENCE [LARGE SCALE GENOMIC DNA]</scope>
    <source>
        <strain evidence="2">SAG AM-311-K15</strain>
    </source>
</reference>
<dbReference type="Proteomes" id="UP001594351">
    <property type="component" value="Unassembled WGS sequence"/>
</dbReference>
<dbReference type="PANTHER" id="PTHR30548:SF1">
    <property type="entry name" value="DEHYDRATASE SUBUNIT MJ0007-RELATED"/>
    <property type="match status" value="1"/>
</dbReference>
<gene>
    <name evidence="2" type="ORF">ACFL27_16525</name>
</gene>
<dbReference type="EMBL" id="JBHPBY010000226">
    <property type="protein sequence ID" value="MFC1851798.1"/>
    <property type="molecule type" value="Genomic_DNA"/>
</dbReference>
<comment type="caution">
    <text evidence="2">The sequence shown here is derived from an EMBL/GenBank/DDBJ whole genome shotgun (WGS) entry which is preliminary data.</text>
</comment>
<dbReference type="Gene3D" id="1.20.1270.370">
    <property type="match status" value="1"/>
</dbReference>
<keyword evidence="3" id="KW-1185">Reference proteome</keyword>
<evidence type="ECO:0000313" key="3">
    <source>
        <dbReference type="Proteomes" id="UP001594351"/>
    </source>
</evidence>
<dbReference type="InterPro" id="IPR010327">
    <property type="entry name" value="FldB/FldC_alpha/beta"/>
</dbReference>
<sequence>MNKTLEKIKSLARSTMNPPLVDAKKNGRRIMGYFCSYIPEEIIHAAGFIPYRIRAVGSENTIRGDKYFSPLNCTFVRHCFDKVLHDDYAFLDGVVFLNGCDHTRRMYDNWRDVRQELAIGPEFLYMFVAPHVLTQNSLQQYNKELDKFKKTLESTFQITVEEKNLTASIKLYNYKRILLKKLDQKRSRHPVAITGSELLNVMLAITAIPIEDAIALLETLDQLTEDRSVSQQGEVRLMLMGGCQEDLDHIDMIEKMGALFVADNLCLGARHFHSEVDETEAPLEALAKRYLYHLSCPRMINGFSQRMEFITKTLDDYNIEAVIAEKLKFCDLWGGEIFLLKKELKKNNIPILAMERELFGGTSGQIKTRVQAFIEQVRGKRE</sequence>
<proteinExistence type="inferred from homology"/>
<evidence type="ECO:0000313" key="2">
    <source>
        <dbReference type="EMBL" id="MFC1851798.1"/>
    </source>
</evidence>